<keyword evidence="1" id="KW-0472">Membrane</keyword>
<dbReference type="EMBL" id="NWSH01000413">
    <property type="protein sequence ID" value="PCG76565.1"/>
    <property type="molecule type" value="Genomic_DNA"/>
</dbReference>
<dbReference type="AlphaFoldDB" id="A0A2A4JX26"/>
<gene>
    <name evidence="2" type="ORF">B5V51_9175</name>
</gene>
<name>A0A2A4JX26_HELVI</name>
<keyword evidence="1" id="KW-1133">Transmembrane helix</keyword>
<evidence type="ECO:0000256" key="1">
    <source>
        <dbReference type="SAM" id="Phobius"/>
    </source>
</evidence>
<accession>A0A2A4JX26</accession>
<organism evidence="2">
    <name type="scientific">Heliothis virescens</name>
    <name type="common">Tobacco budworm moth</name>
    <dbReference type="NCBI Taxonomy" id="7102"/>
    <lineage>
        <taxon>Eukaryota</taxon>
        <taxon>Metazoa</taxon>
        <taxon>Ecdysozoa</taxon>
        <taxon>Arthropoda</taxon>
        <taxon>Hexapoda</taxon>
        <taxon>Insecta</taxon>
        <taxon>Pterygota</taxon>
        <taxon>Neoptera</taxon>
        <taxon>Endopterygota</taxon>
        <taxon>Lepidoptera</taxon>
        <taxon>Glossata</taxon>
        <taxon>Ditrysia</taxon>
        <taxon>Noctuoidea</taxon>
        <taxon>Noctuidae</taxon>
        <taxon>Heliothinae</taxon>
        <taxon>Heliothis</taxon>
    </lineage>
</organism>
<keyword evidence="1" id="KW-0812">Transmembrane</keyword>
<protein>
    <submittedName>
        <fullName evidence="2">Uncharacterized protein</fullName>
    </submittedName>
</protein>
<reference evidence="2" key="1">
    <citation type="submission" date="2017-09" db="EMBL/GenBank/DDBJ databases">
        <title>Contemporary evolution of a Lepidopteran species, Heliothis virescens, in response to modern agricultural practices.</title>
        <authorList>
            <person name="Fritz M.L."/>
            <person name="Deyonke A.M."/>
            <person name="Papanicolaou A."/>
            <person name="Micinski S."/>
            <person name="Westbrook J."/>
            <person name="Gould F."/>
        </authorList>
    </citation>
    <scope>NUCLEOTIDE SEQUENCE [LARGE SCALE GENOMIC DNA]</scope>
    <source>
        <strain evidence="2">HvINT-</strain>
        <tissue evidence="2">Whole body</tissue>
    </source>
</reference>
<sequence length="73" mass="7888">MSSALDDLPSVDSFFGFDLKTGSMIVAALGVVHPMAHGCTFFMPMSYLLVTVWILVALFFAASIVLFWGLANV</sequence>
<evidence type="ECO:0000313" key="2">
    <source>
        <dbReference type="EMBL" id="PCG76565.1"/>
    </source>
</evidence>
<proteinExistence type="predicted"/>
<comment type="caution">
    <text evidence="2">The sequence shown here is derived from an EMBL/GenBank/DDBJ whole genome shotgun (WGS) entry which is preliminary data.</text>
</comment>
<feature type="transmembrane region" description="Helical" evidence="1">
    <location>
        <begin position="47"/>
        <end position="71"/>
    </location>
</feature>
<feature type="transmembrane region" description="Helical" evidence="1">
    <location>
        <begin position="14"/>
        <end position="35"/>
    </location>
</feature>